<dbReference type="Proteomes" id="UP001204144">
    <property type="component" value="Unassembled WGS sequence"/>
</dbReference>
<reference evidence="5 6" key="1">
    <citation type="submission" date="2018-11" db="EMBL/GenBank/DDBJ databases">
        <title>Novel bacteria species description.</title>
        <authorList>
            <person name="Han J.-H."/>
        </authorList>
    </citation>
    <scope>NUCLEOTIDE SEQUENCE [LARGE SCALE GENOMIC DNA]</scope>
    <source>
        <strain evidence="5 6">KCTC23259</strain>
    </source>
</reference>
<protein>
    <submittedName>
        <fullName evidence="5">2-oxoglutarate dehydrogenase E1 component</fullName>
    </submittedName>
</protein>
<dbReference type="InterPro" id="IPR042179">
    <property type="entry name" value="KGD_C_sf"/>
</dbReference>
<dbReference type="GO" id="GO:0045252">
    <property type="term" value="C:oxoglutarate dehydrogenase complex"/>
    <property type="evidence" value="ECO:0007669"/>
    <property type="project" value="TreeGrafter"/>
</dbReference>
<evidence type="ECO:0000256" key="2">
    <source>
        <dbReference type="ARBA" id="ARBA00023002"/>
    </source>
</evidence>
<dbReference type="PANTHER" id="PTHR23152:SF4">
    <property type="entry name" value="2-OXOADIPATE DEHYDROGENASE COMPLEX COMPONENT E1"/>
    <property type="match status" value="1"/>
</dbReference>
<evidence type="ECO:0000259" key="4">
    <source>
        <dbReference type="Pfam" id="PF16870"/>
    </source>
</evidence>
<organism evidence="5 6">
    <name type="scientific">Lacihabitans soyangensis</name>
    <dbReference type="NCBI Taxonomy" id="869394"/>
    <lineage>
        <taxon>Bacteria</taxon>
        <taxon>Pseudomonadati</taxon>
        <taxon>Bacteroidota</taxon>
        <taxon>Cytophagia</taxon>
        <taxon>Cytophagales</taxon>
        <taxon>Leadbetterellaceae</taxon>
        <taxon>Lacihabitans</taxon>
    </lineage>
</organism>
<sequence>PKKVRKVLLCSGKIYYDLHKRRLDDKREDIAIIRVEQLYPFPKTKIENELAKYSKAEKIWVQEEPLNMGYWSFIVREFPGGIDDVISRKLSASPATGYTKNHNDIQSKILEKAFQLN</sequence>
<comment type="cofactor">
    <cofactor evidence="1">
        <name>thiamine diphosphate</name>
        <dbReference type="ChEBI" id="CHEBI:58937"/>
    </cofactor>
</comment>
<feature type="domain" description="2-oxoglutarate dehydrogenase E1 component/KDG C-terminal" evidence="4">
    <location>
        <begin position="1"/>
        <end position="114"/>
    </location>
</feature>
<dbReference type="Pfam" id="PF16870">
    <property type="entry name" value="OxoGdeHyase_C"/>
    <property type="match status" value="1"/>
</dbReference>
<keyword evidence="6" id="KW-1185">Reference proteome</keyword>
<dbReference type="GO" id="GO:0030976">
    <property type="term" value="F:thiamine pyrophosphate binding"/>
    <property type="evidence" value="ECO:0007669"/>
    <property type="project" value="InterPro"/>
</dbReference>
<dbReference type="EMBL" id="RJUF01000065">
    <property type="protein sequence ID" value="MCP9764115.1"/>
    <property type="molecule type" value="Genomic_DNA"/>
</dbReference>
<dbReference type="PANTHER" id="PTHR23152">
    <property type="entry name" value="2-OXOGLUTARATE DEHYDROGENASE"/>
    <property type="match status" value="1"/>
</dbReference>
<dbReference type="InterPro" id="IPR011603">
    <property type="entry name" value="2oxoglutarate_DH_E1"/>
</dbReference>
<proteinExistence type="predicted"/>
<dbReference type="AlphaFoldDB" id="A0AAE3H6Y6"/>
<dbReference type="InterPro" id="IPR031717">
    <property type="entry name" value="ODO-1/KGD_C"/>
</dbReference>
<evidence type="ECO:0000256" key="1">
    <source>
        <dbReference type="ARBA" id="ARBA00001964"/>
    </source>
</evidence>
<dbReference type="GO" id="GO:0004591">
    <property type="term" value="F:oxoglutarate dehydrogenase (succinyl-transferring) activity"/>
    <property type="evidence" value="ECO:0007669"/>
    <property type="project" value="TreeGrafter"/>
</dbReference>
<accession>A0AAE3H6Y6</accession>
<keyword evidence="3" id="KW-0786">Thiamine pyrophosphate</keyword>
<keyword evidence="2" id="KW-0560">Oxidoreductase</keyword>
<gene>
    <name evidence="5" type="ORF">EGI31_14270</name>
</gene>
<feature type="non-terminal residue" evidence="5">
    <location>
        <position position="1"/>
    </location>
</feature>
<dbReference type="GO" id="GO:0006099">
    <property type="term" value="P:tricarboxylic acid cycle"/>
    <property type="evidence" value="ECO:0007669"/>
    <property type="project" value="TreeGrafter"/>
</dbReference>
<comment type="caution">
    <text evidence="5">The sequence shown here is derived from an EMBL/GenBank/DDBJ whole genome shotgun (WGS) entry which is preliminary data.</text>
</comment>
<name>A0AAE3H6Y6_9BACT</name>
<evidence type="ECO:0000313" key="6">
    <source>
        <dbReference type="Proteomes" id="UP001204144"/>
    </source>
</evidence>
<evidence type="ECO:0000256" key="3">
    <source>
        <dbReference type="ARBA" id="ARBA00023052"/>
    </source>
</evidence>
<dbReference type="Gene3D" id="3.40.50.11610">
    <property type="entry name" value="Multifunctional 2-oxoglutarate metabolism enzyme, C-terminal domain"/>
    <property type="match status" value="1"/>
</dbReference>
<dbReference type="GO" id="GO:0005829">
    <property type="term" value="C:cytosol"/>
    <property type="evidence" value="ECO:0007669"/>
    <property type="project" value="TreeGrafter"/>
</dbReference>
<evidence type="ECO:0000313" key="5">
    <source>
        <dbReference type="EMBL" id="MCP9764115.1"/>
    </source>
</evidence>